<dbReference type="RefSeq" id="WP_055461379.1">
    <property type="nucleotide sequence ID" value="NZ_CYHG01000001.1"/>
</dbReference>
<evidence type="ECO:0008006" key="3">
    <source>
        <dbReference type="Google" id="ProtNLM"/>
    </source>
</evidence>
<evidence type="ECO:0000313" key="1">
    <source>
        <dbReference type="EMBL" id="CUB02409.1"/>
    </source>
</evidence>
<dbReference type="AlphaFoldDB" id="A0A0K6IH06"/>
<sequence length="104" mass="12572">MNLTLLDICLIFALSILALLIWQNFKVREFALRRVKQECEKIELQILDDSIYGSHWRPTFEHGQLKIRRRYRFYFTATGTNRYQGEIEMLGMQQTHIYFEPHAF</sequence>
<gene>
    <name evidence="1" type="ORF">Ga0061065_101242</name>
</gene>
<name>A0A0K6IH06_9GAMM</name>
<keyword evidence="2" id="KW-1185">Reference proteome</keyword>
<dbReference type="STRING" id="1137284.GCA_001418205_00243"/>
<reference evidence="2" key="1">
    <citation type="submission" date="2015-08" db="EMBL/GenBank/DDBJ databases">
        <authorList>
            <person name="Varghese N."/>
        </authorList>
    </citation>
    <scope>NUCLEOTIDE SEQUENCE [LARGE SCALE GENOMIC DNA]</scope>
    <source>
        <strain evidence="2">JCM 18476</strain>
    </source>
</reference>
<dbReference type="EMBL" id="CYHG01000001">
    <property type="protein sequence ID" value="CUB02409.1"/>
    <property type="molecule type" value="Genomic_DNA"/>
</dbReference>
<dbReference type="OrthoDB" id="5959530at2"/>
<protein>
    <recommendedName>
        <fullName evidence="3">DUF3301 domain-containing protein</fullName>
    </recommendedName>
</protein>
<dbReference type="Proteomes" id="UP000182769">
    <property type="component" value="Unassembled WGS sequence"/>
</dbReference>
<dbReference type="Pfam" id="PF11743">
    <property type="entry name" value="DUF3301"/>
    <property type="match status" value="1"/>
</dbReference>
<proteinExistence type="predicted"/>
<dbReference type="InterPro" id="IPR021732">
    <property type="entry name" value="DUF3301"/>
</dbReference>
<evidence type="ECO:0000313" key="2">
    <source>
        <dbReference type="Proteomes" id="UP000182769"/>
    </source>
</evidence>
<accession>A0A0K6IH06</accession>
<organism evidence="1 2">
    <name type="scientific">Marinomonas fungiae</name>
    <dbReference type="NCBI Taxonomy" id="1137284"/>
    <lineage>
        <taxon>Bacteria</taxon>
        <taxon>Pseudomonadati</taxon>
        <taxon>Pseudomonadota</taxon>
        <taxon>Gammaproteobacteria</taxon>
        <taxon>Oceanospirillales</taxon>
        <taxon>Oceanospirillaceae</taxon>
        <taxon>Marinomonas</taxon>
    </lineage>
</organism>